<reference evidence="2 3" key="1">
    <citation type="submission" date="2021-01" db="EMBL/GenBank/DDBJ databases">
        <title>Whole genome shotgun sequence of Plantactinospora mayteni NBRC 109088.</title>
        <authorList>
            <person name="Komaki H."/>
            <person name="Tamura T."/>
        </authorList>
    </citation>
    <scope>NUCLEOTIDE SEQUENCE [LARGE SCALE GENOMIC DNA]</scope>
    <source>
        <strain evidence="2 3">NBRC 109088</strain>
    </source>
</reference>
<organism evidence="2 3">
    <name type="scientific">Plantactinospora mayteni</name>
    <dbReference type="NCBI Taxonomy" id="566021"/>
    <lineage>
        <taxon>Bacteria</taxon>
        <taxon>Bacillati</taxon>
        <taxon>Actinomycetota</taxon>
        <taxon>Actinomycetes</taxon>
        <taxon>Micromonosporales</taxon>
        <taxon>Micromonosporaceae</taxon>
        <taxon>Plantactinospora</taxon>
    </lineage>
</organism>
<feature type="region of interest" description="Disordered" evidence="1">
    <location>
        <begin position="1"/>
        <end position="36"/>
    </location>
</feature>
<evidence type="ECO:0000256" key="1">
    <source>
        <dbReference type="SAM" id="MobiDB-lite"/>
    </source>
</evidence>
<sequence>MLVEEGGEIRLQQADDRSGSTVPIEPSTRPGGSLRMLPDGKAAYTYGTHLGPNFTAALSKR</sequence>
<dbReference type="Proteomes" id="UP000621500">
    <property type="component" value="Unassembled WGS sequence"/>
</dbReference>
<comment type="caution">
    <text evidence="2">The sequence shown here is derived from an EMBL/GenBank/DDBJ whole genome shotgun (WGS) entry which is preliminary data.</text>
</comment>
<accession>A0ABQ4EJ32</accession>
<proteinExistence type="predicted"/>
<keyword evidence="3" id="KW-1185">Reference proteome</keyword>
<dbReference type="RefSeq" id="WP_203856369.1">
    <property type="nucleotide sequence ID" value="NZ_BAAAZQ010000005.1"/>
</dbReference>
<evidence type="ECO:0000313" key="2">
    <source>
        <dbReference type="EMBL" id="GIG94747.1"/>
    </source>
</evidence>
<evidence type="ECO:0000313" key="3">
    <source>
        <dbReference type="Proteomes" id="UP000621500"/>
    </source>
</evidence>
<dbReference type="EMBL" id="BONX01000007">
    <property type="protein sequence ID" value="GIG94747.1"/>
    <property type="molecule type" value="Genomic_DNA"/>
</dbReference>
<protein>
    <submittedName>
        <fullName evidence="2">Uncharacterized protein</fullName>
    </submittedName>
</protein>
<name>A0ABQ4EJ32_9ACTN</name>
<gene>
    <name evidence="2" type="ORF">Pma05_13200</name>
</gene>